<protein>
    <submittedName>
        <fullName evidence="3">DUF3105 domain-containing protein</fullName>
    </submittedName>
</protein>
<dbReference type="Pfam" id="PF11303">
    <property type="entry name" value="DUF3105"/>
    <property type="match status" value="1"/>
</dbReference>
<feature type="compositionally biased region" description="Low complexity" evidence="1">
    <location>
        <begin position="60"/>
        <end position="77"/>
    </location>
</feature>
<feature type="region of interest" description="Disordered" evidence="1">
    <location>
        <begin position="1"/>
        <end position="77"/>
    </location>
</feature>
<feature type="compositionally biased region" description="Low complexity" evidence="1">
    <location>
        <begin position="37"/>
        <end position="47"/>
    </location>
</feature>
<evidence type="ECO:0000256" key="1">
    <source>
        <dbReference type="SAM" id="MobiDB-lite"/>
    </source>
</evidence>
<accession>A0ABY5ZAH5</accession>
<evidence type="ECO:0000256" key="2">
    <source>
        <dbReference type="SAM" id="Phobius"/>
    </source>
</evidence>
<organism evidence="3 4">
    <name type="scientific">Dactylosporangium roseum</name>
    <dbReference type="NCBI Taxonomy" id="47989"/>
    <lineage>
        <taxon>Bacteria</taxon>
        <taxon>Bacillati</taxon>
        <taxon>Actinomycetota</taxon>
        <taxon>Actinomycetes</taxon>
        <taxon>Micromonosporales</taxon>
        <taxon>Micromonosporaceae</taxon>
        <taxon>Dactylosporangium</taxon>
    </lineage>
</organism>
<reference evidence="3" key="1">
    <citation type="submission" date="2021-04" db="EMBL/GenBank/DDBJ databases">
        <title>Biosynthetic gene clusters of Dactylosporangioum roseum.</title>
        <authorList>
            <person name="Hartkoorn R.C."/>
            <person name="Beaudoing E."/>
            <person name="Hot D."/>
            <person name="Moureu S."/>
        </authorList>
    </citation>
    <scope>NUCLEOTIDE SEQUENCE</scope>
    <source>
        <strain evidence="3">NRRL B-16295</strain>
    </source>
</reference>
<proteinExistence type="predicted"/>
<keyword evidence="2" id="KW-0812">Transmembrane</keyword>
<feature type="compositionally biased region" description="Pro residues" evidence="1">
    <location>
        <begin position="1"/>
        <end position="34"/>
    </location>
</feature>
<feature type="compositionally biased region" description="Pro residues" evidence="1">
    <location>
        <begin position="48"/>
        <end position="59"/>
    </location>
</feature>
<keyword evidence="2" id="KW-0472">Membrane</keyword>
<feature type="transmembrane region" description="Helical" evidence="2">
    <location>
        <begin position="84"/>
        <end position="110"/>
    </location>
</feature>
<dbReference type="InterPro" id="IPR021454">
    <property type="entry name" value="DUF3105"/>
</dbReference>
<sequence length="276" mass="29384">MTGPYPPQEPNPQFPPPPPAPQGFPPPGPQPPGYGAPGSQPAGLQPPGLQPPGFQPPGFQPVGLQPPGYAAPGAQPPKQGNRGLVVALVSIVGVLALLCVAGIVGVFWFLRDDDTPLPGSSSIPGLVDYRKDHPDWLSRDHRPQEEDITYPMTPPAGGPHHPVWQQCKGDVYTAPIDNGNAVHSLEHGAVWITYQPGLPSSDVEKLATRVRGNDYLLLSPYPGQLAKVSLQAWGYQLQVSSVDDRRIDDFVERYRQTATLEPGTPCSTGVTATEGG</sequence>
<dbReference type="RefSeq" id="WP_260728045.1">
    <property type="nucleotide sequence ID" value="NZ_BAAABS010000088.1"/>
</dbReference>
<dbReference type="EMBL" id="CP073721">
    <property type="protein sequence ID" value="UWZ38674.1"/>
    <property type="molecule type" value="Genomic_DNA"/>
</dbReference>
<name>A0ABY5ZAH5_9ACTN</name>
<evidence type="ECO:0000313" key="3">
    <source>
        <dbReference type="EMBL" id="UWZ38674.1"/>
    </source>
</evidence>
<gene>
    <name evidence="3" type="ORF">Drose_10840</name>
</gene>
<evidence type="ECO:0000313" key="4">
    <source>
        <dbReference type="Proteomes" id="UP001058271"/>
    </source>
</evidence>
<keyword evidence="4" id="KW-1185">Reference proteome</keyword>
<keyword evidence="2" id="KW-1133">Transmembrane helix</keyword>
<dbReference type="Proteomes" id="UP001058271">
    <property type="component" value="Chromosome"/>
</dbReference>